<dbReference type="AlphaFoldDB" id="A0AAE2RQ51"/>
<gene>
    <name evidence="2" type="ORF">IS491_12405</name>
</gene>
<organism evidence="2 3">
    <name type="scientific">Clostridium beijerinckii</name>
    <name type="common">Clostridium MP</name>
    <dbReference type="NCBI Taxonomy" id="1520"/>
    <lineage>
        <taxon>Bacteria</taxon>
        <taxon>Bacillati</taxon>
        <taxon>Bacillota</taxon>
        <taxon>Clostridia</taxon>
        <taxon>Eubacteriales</taxon>
        <taxon>Clostridiaceae</taxon>
        <taxon>Clostridium</taxon>
    </lineage>
</organism>
<dbReference type="Proteomes" id="UP000631418">
    <property type="component" value="Unassembled WGS sequence"/>
</dbReference>
<protein>
    <submittedName>
        <fullName evidence="2">Uncharacterized protein</fullName>
    </submittedName>
</protein>
<sequence length="106" mass="12401">MQNKRDNLDTIIINSFKNITASDDYNKKLMQKLHKKQLPDSKRNNLIPSYALIAAGLFIIFLSITSLQVHITNFESRFFDEAVVTEINQHSIINFIKQLGEWKYEQ</sequence>
<keyword evidence="1" id="KW-1133">Transmembrane helix</keyword>
<evidence type="ECO:0000313" key="2">
    <source>
        <dbReference type="EMBL" id="MBF7809458.1"/>
    </source>
</evidence>
<evidence type="ECO:0000313" key="3">
    <source>
        <dbReference type="Proteomes" id="UP000631418"/>
    </source>
</evidence>
<accession>A0AAE2RQ51</accession>
<keyword evidence="1" id="KW-0812">Transmembrane</keyword>
<feature type="transmembrane region" description="Helical" evidence="1">
    <location>
        <begin position="47"/>
        <end position="67"/>
    </location>
</feature>
<dbReference type="EMBL" id="JADOEF010000001">
    <property type="protein sequence ID" value="MBF7809458.1"/>
    <property type="molecule type" value="Genomic_DNA"/>
</dbReference>
<evidence type="ECO:0000256" key="1">
    <source>
        <dbReference type="SAM" id="Phobius"/>
    </source>
</evidence>
<proteinExistence type="predicted"/>
<comment type="caution">
    <text evidence="2">The sequence shown here is derived from an EMBL/GenBank/DDBJ whole genome shotgun (WGS) entry which is preliminary data.</text>
</comment>
<name>A0AAE2RQ51_CLOBE</name>
<keyword evidence="1" id="KW-0472">Membrane</keyword>
<dbReference type="RefSeq" id="WP_038457835.1">
    <property type="nucleotide sequence ID" value="NZ_CP073279.1"/>
</dbReference>
<reference evidence="2" key="1">
    <citation type="submission" date="2020-11" db="EMBL/GenBank/DDBJ databases">
        <authorList>
            <person name="Thieme N."/>
            <person name="Liebl W."/>
            <person name="Zverlov V."/>
        </authorList>
    </citation>
    <scope>NUCLEOTIDE SEQUENCE</scope>
    <source>
        <strain evidence="2">NT08</strain>
    </source>
</reference>